<protein>
    <submittedName>
        <fullName evidence="1">Phage tail protein</fullName>
    </submittedName>
</protein>
<dbReference type="InterPro" id="IPR032495">
    <property type="entry name" value="Phage_TTP_11"/>
</dbReference>
<evidence type="ECO:0000313" key="2">
    <source>
        <dbReference type="Proteomes" id="UP001321526"/>
    </source>
</evidence>
<keyword evidence="2" id="KW-1185">Reference proteome</keyword>
<gene>
    <name evidence="1" type="ORF">EVC62_02145</name>
</gene>
<organism evidence="1 2">
    <name type="scientific">Salinicola endophyticus</name>
    <dbReference type="NCBI Taxonomy" id="1949083"/>
    <lineage>
        <taxon>Bacteria</taxon>
        <taxon>Pseudomonadati</taxon>
        <taxon>Pseudomonadota</taxon>
        <taxon>Gammaproteobacteria</taxon>
        <taxon>Oceanospirillales</taxon>
        <taxon>Halomonadaceae</taxon>
        <taxon>Salinicola</taxon>
    </lineage>
</organism>
<reference evidence="1 2" key="1">
    <citation type="submission" date="2019-01" db="EMBL/GenBank/DDBJ databases">
        <title>Genome sequence of Salinicola endophyticus REST5.</title>
        <authorList>
            <person name="Nascimento F.X."/>
        </authorList>
    </citation>
    <scope>NUCLEOTIDE SEQUENCE [LARGE SCALE GENOMIC DNA]</scope>
    <source>
        <strain evidence="1 2">REST5</strain>
    </source>
</reference>
<accession>A0ABY8FEI2</accession>
<dbReference type="Proteomes" id="UP001321526">
    <property type="component" value="Chromosome"/>
</dbReference>
<dbReference type="RefSeq" id="WP_282235637.1">
    <property type="nucleotide sequence ID" value="NZ_CP035631.1"/>
</dbReference>
<dbReference type="Pfam" id="PF16460">
    <property type="entry name" value="Phage_TTP_11"/>
    <property type="match status" value="1"/>
</dbReference>
<dbReference type="Gene3D" id="4.10.410.40">
    <property type="match status" value="1"/>
</dbReference>
<proteinExistence type="predicted"/>
<dbReference type="EMBL" id="CP035631">
    <property type="protein sequence ID" value="WFF40395.1"/>
    <property type="molecule type" value="Genomic_DNA"/>
</dbReference>
<evidence type="ECO:0000313" key="1">
    <source>
        <dbReference type="EMBL" id="WFF40395.1"/>
    </source>
</evidence>
<name>A0ABY8FEI2_9GAMM</name>
<sequence length="153" mass="15949">MAGKAKYQLTAGTVLGITSTAVATLEEVDTASLLAISTTQKEVSFTGGQKQDIDVTVLESEEQEMENGLEAPGELSLSGNWLPQDEGQTALRAADADNSIRGLKLTFKSGATATMLVQVRQETWSVQPNGVATGGFTLRVKGKPAYATADAGA</sequence>